<name>A0A9D4C2C4_DREPO</name>
<gene>
    <name evidence="2" type="ORF">DPMN_058767</name>
</gene>
<sequence length="56" mass="6257">MNISGQARNTRPVSMLMIALCVLFLRTITPLSVGMVYLPYQREKLLALASVDPYTV</sequence>
<keyword evidence="1" id="KW-0472">Membrane</keyword>
<reference evidence="2" key="1">
    <citation type="journal article" date="2019" name="bioRxiv">
        <title>The Genome of the Zebra Mussel, Dreissena polymorpha: A Resource for Invasive Species Research.</title>
        <authorList>
            <person name="McCartney M.A."/>
            <person name="Auch B."/>
            <person name="Kono T."/>
            <person name="Mallez S."/>
            <person name="Zhang Y."/>
            <person name="Obille A."/>
            <person name="Becker A."/>
            <person name="Abrahante J.E."/>
            <person name="Garbe J."/>
            <person name="Badalamenti J.P."/>
            <person name="Herman A."/>
            <person name="Mangelson H."/>
            <person name="Liachko I."/>
            <person name="Sullivan S."/>
            <person name="Sone E.D."/>
            <person name="Koren S."/>
            <person name="Silverstein K.A.T."/>
            <person name="Beckman K.B."/>
            <person name="Gohl D.M."/>
        </authorList>
    </citation>
    <scope>NUCLEOTIDE SEQUENCE</scope>
    <source>
        <strain evidence="2">Duluth1</strain>
        <tissue evidence="2">Whole animal</tissue>
    </source>
</reference>
<accession>A0A9D4C2C4</accession>
<protein>
    <submittedName>
        <fullName evidence="2">Uncharacterized protein</fullName>
    </submittedName>
</protein>
<comment type="caution">
    <text evidence="2">The sequence shown here is derived from an EMBL/GenBank/DDBJ whole genome shotgun (WGS) entry which is preliminary data.</text>
</comment>
<organism evidence="2 3">
    <name type="scientific">Dreissena polymorpha</name>
    <name type="common">Zebra mussel</name>
    <name type="synonym">Mytilus polymorpha</name>
    <dbReference type="NCBI Taxonomy" id="45954"/>
    <lineage>
        <taxon>Eukaryota</taxon>
        <taxon>Metazoa</taxon>
        <taxon>Spiralia</taxon>
        <taxon>Lophotrochozoa</taxon>
        <taxon>Mollusca</taxon>
        <taxon>Bivalvia</taxon>
        <taxon>Autobranchia</taxon>
        <taxon>Heteroconchia</taxon>
        <taxon>Euheterodonta</taxon>
        <taxon>Imparidentia</taxon>
        <taxon>Neoheterodontei</taxon>
        <taxon>Myida</taxon>
        <taxon>Dreissenoidea</taxon>
        <taxon>Dreissenidae</taxon>
        <taxon>Dreissena</taxon>
    </lineage>
</organism>
<evidence type="ECO:0000256" key="1">
    <source>
        <dbReference type="SAM" id="Phobius"/>
    </source>
</evidence>
<dbReference type="EMBL" id="JAIWYP010000013">
    <property type="protein sequence ID" value="KAH3716051.1"/>
    <property type="molecule type" value="Genomic_DNA"/>
</dbReference>
<proteinExistence type="predicted"/>
<feature type="transmembrane region" description="Helical" evidence="1">
    <location>
        <begin position="15"/>
        <end position="38"/>
    </location>
</feature>
<keyword evidence="1" id="KW-0812">Transmembrane</keyword>
<keyword evidence="3" id="KW-1185">Reference proteome</keyword>
<dbReference type="Proteomes" id="UP000828390">
    <property type="component" value="Unassembled WGS sequence"/>
</dbReference>
<evidence type="ECO:0000313" key="3">
    <source>
        <dbReference type="Proteomes" id="UP000828390"/>
    </source>
</evidence>
<dbReference type="AlphaFoldDB" id="A0A9D4C2C4"/>
<reference evidence="2" key="2">
    <citation type="submission" date="2020-11" db="EMBL/GenBank/DDBJ databases">
        <authorList>
            <person name="McCartney M.A."/>
            <person name="Auch B."/>
            <person name="Kono T."/>
            <person name="Mallez S."/>
            <person name="Becker A."/>
            <person name="Gohl D.M."/>
            <person name="Silverstein K.A.T."/>
            <person name="Koren S."/>
            <person name="Bechman K.B."/>
            <person name="Herman A."/>
            <person name="Abrahante J.E."/>
            <person name="Garbe J."/>
        </authorList>
    </citation>
    <scope>NUCLEOTIDE SEQUENCE</scope>
    <source>
        <strain evidence="2">Duluth1</strain>
        <tissue evidence="2">Whole animal</tissue>
    </source>
</reference>
<evidence type="ECO:0000313" key="2">
    <source>
        <dbReference type="EMBL" id="KAH3716051.1"/>
    </source>
</evidence>
<keyword evidence="1" id="KW-1133">Transmembrane helix</keyword>